<keyword evidence="3" id="KW-0408">Iron</keyword>
<dbReference type="GO" id="GO:0003824">
    <property type="term" value="F:catalytic activity"/>
    <property type="evidence" value="ECO:0007669"/>
    <property type="project" value="InterPro"/>
</dbReference>
<dbReference type="GO" id="GO:0051536">
    <property type="term" value="F:iron-sulfur cluster binding"/>
    <property type="evidence" value="ECO:0007669"/>
    <property type="project" value="UniProtKB-KW"/>
</dbReference>
<evidence type="ECO:0000256" key="3">
    <source>
        <dbReference type="ARBA" id="ARBA00023004"/>
    </source>
</evidence>
<accession>A0A388TH42</accession>
<keyword evidence="2" id="KW-0479">Metal-binding</keyword>
<keyword evidence="7" id="KW-1185">Reference proteome</keyword>
<dbReference type="AlphaFoldDB" id="A0A388TH42"/>
<dbReference type="SFLD" id="SFLDG01067">
    <property type="entry name" value="SPASM/twitch_domain_containing"/>
    <property type="match status" value="1"/>
</dbReference>
<dbReference type="SFLD" id="SFLDS00029">
    <property type="entry name" value="Radical_SAM"/>
    <property type="match status" value="1"/>
</dbReference>
<feature type="domain" description="Radical SAM core" evidence="5">
    <location>
        <begin position="128"/>
        <end position="359"/>
    </location>
</feature>
<evidence type="ECO:0000313" key="6">
    <source>
        <dbReference type="EMBL" id="GBR76005.1"/>
    </source>
</evidence>
<comment type="caution">
    <text evidence="6">The sequence shown here is derived from an EMBL/GenBank/DDBJ whole genome shotgun (WGS) entry which is preliminary data.</text>
</comment>
<reference evidence="6 7" key="1">
    <citation type="journal article" date="2019" name="ISME J.">
        <title>Genome analyses of uncultured TG2/ZB3 bacteria in 'Margulisbacteria' specifically attached to ectosymbiotic spirochetes of protists in the termite gut.</title>
        <authorList>
            <person name="Utami Y.D."/>
            <person name="Kuwahara H."/>
            <person name="Igai K."/>
            <person name="Murakami T."/>
            <person name="Sugaya K."/>
            <person name="Morikawa T."/>
            <person name="Nagura Y."/>
            <person name="Yuki M."/>
            <person name="Deevong P."/>
            <person name="Inoue T."/>
            <person name="Kihara K."/>
            <person name="Lo N."/>
            <person name="Yamada A."/>
            <person name="Ohkuma M."/>
            <person name="Hongoh Y."/>
        </authorList>
    </citation>
    <scope>NUCLEOTIDE SEQUENCE [LARGE SCALE GENOMIC DNA]</scope>
    <source>
        <strain evidence="6">NkOx7-02</strain>
    </source>
</reference>
<dbReference type="Gene3D" id="3.20.20.70">
    <property type="entry name" value="Aldolase class I"/>
    <property type="match status" value="1"/>
</dbReference>
<evidence type="ECO:0000313" key="7">
    <source>
        <dbReference type="Proteomes" id="UP000275925"/>
    </source>
</evidence>
<dbReference type="InterPro" id="IPR007197">
    <property type="entry name" value="rSAM"/>
</dbReference>
<dbReference type="CDD" id="cd01335">
    <property type="entry name" value="Radical_SAM"/>
    <property type="match status" value="1"/>
</dbReference>
<dbReference type="PROSITE" id="PS51918">
    <property type="entry name" value="RADICAL_SAM"/>
    <property type="match status" value="1"/>
</dbReference>
<sequence length="481" mass="54385">MKKAFKEGFKQEITAQRISGFGSEIKFSEQLQAKFNGLLQDNISPGQRQLSLQIFAALYAFPDIRVSELLAAYNLSLPEIKKVYAVLKPLAVLKELFSEHPLWKNFFYKLKTLIQDSELMDKLNKGEFIYPRAIEIHPSIRCNFRCEFCYSKDNWQYLEERTGQTPLTVSAWEKLLAEGQKNGLQTVFISGGLEPLMAKEKTLAVARKALALGIKPILFCNGSLINVNNETELYLLLSLNTLAISLKGISPETYRKTVVSYSNFARLVEIIDVLCQKKRISKSATEIILPFFISENTYQELPQLIDLVNQHDWADSVVLGLSTDNIITRKNALQNREAMYIGNVLTDLVNNSHIRFNTNDTLNDFMFRFNNNNIPAVYNYQLRNVPSCKYWELRPAINPYGKVFPCCFVSMPGIAPVSKQPYLGIVSAETSLADILIANASNNLNTENCFSCNPAEKSGLRGVAKLKADFTAGLDYQLQPY</sequence>
<organism evidence="6 7">
    <name type="scientific">Candidatus Termititenax persephonae</name>
    <dbReference type="NCBI Taxonomy" id="2218525"/>
    <lineage>
        <taxon>Bacteria</taxon>
        <taxon>Bacillati</taxon>
        <taxon>Candidatus Margulisiibacteriota</taxon>
        <taxon>Candidatus Termititenacia</taxon>
        <taxon>Candidatus Termititenacales</taxon>
        <taxon>Candidatus Termititenacaceae</taxon>
        <taxon>Candidatus Termititenax</taxon>
    </lineage>
</organism>
<dbReference type="Proteomes" id="UP000275925">
    <property type="component" value="Unassembled WGS sequence"/>
</dbReference>
<dbReference type="InterPro" id="IPR013785">
    <property type="entry name" value="Aldolase_TIM"/>
</dbReference>
<protein>
    <submittedName>
        <fullName evidence="6">Radical SAM protein</fullName>
    </submittedName>
</protein>
<name>A0A388TH42_9BACT</name>
<proteinExistence type="predicted"/>
<keyword evidence="4" id="KW-0411">Iron-sulfur</keyword>
<evidence type="ECO:0000256" key="2">
    <source>
        <dbReference type="ARBA" id="ARBA00022723"/>
    </source>
</evidence>
<keyword evidence="1" id="KW-0949">S-adenosyl-L-methionine</keyword>
<dbReference type="SUPFAM" id="SSF102114">
    <property type="entry name" value="Radical SAM enzymes"/>
    <property type="match status" value="1"/>
</dbReference>
<dbReference type="PANTHER" id="PTHR11228:SF7">
    <property type="entry name" value="PQQA PEPTIDE CYCLASE"/>
    <property type="match status" value="1"/>
</dbReference>
<dbReference type="EMBL" id="BGZO01000013">
    <property type="protein sequence ID" value="GBR76005.1"/>
    <property type="molecule type" value="Genomic_DNA"/>
</dbReference>
<evidence type="ECO:0000259" key="5">
    <source>
        <dbReference type="PROSITE" id="PS51918"/>
    </source>
</evidence>
<dbReference type="InterPro" id="IPR058240">
    <property type="entry name" value="rSAM_sf"/>
</dbReference>
<dbReference type="GO" id="GO:0046872">
    <property type="term" value="F:metal ion binding"/>
    <property type="evidence" value="ECO:0007669"/>
    <property type="project" value="UniProtKB-KW"/>
</dbReference>
<dbReference type="PANTHER" id="PTHR11228">
    <property type="entry name" value="RADICAL SAM DOMAIN PROTEIN"/>
    <property type="match status" value="1"/>
</dbReference>
<dbReference type="InterPro" id="IPR050377">
    <property type="entry name" value="Radical_SAM_PqqE_MftC-like"/>
</dbReference>
<evidence type="ECO:0000256" key="4">
    <source>
        <dbReference type="ARBA" id="ARBA00023014"/>
    </source>
</evidence>
<dbReference type="Pfam" id="PF04055">
    <property type="entry name" value="Radical_SAM"/>
    <property type="match status" value="1"/>
</dbReference>
<evidence type="ECO:0000256" key="1">
    <source>
        <dbReference type="ARBA" id="ARBA00022691"/>
    </source>
</evidence>
<gene>
    <name evidence="6" type="ORF">NO2_0622</name>
</gene>